<dbReference type="EMBL" id="FOWC01000002">
    <property type="protein sequence ID" value="SFO65328.1"/>
    <property type="molecule type" value="Genomic_DNA"/>
</dbReference>
<dbReference type="SUPFAM" id="SSF52467">
    <property type="entry name" value="DHS-like NAD/FAD-binding domain"/>
    <property type="match status" value="1"/>
</dbReference>
<dbReference type="Proteomes" id="UP000199137">
    <property type="component" value="Unassembled WGS sequence"/>
</dbReference>
<feature type="domain" description="Thiamine pyrophosphate enzyme TPP-binding" evidence="3">
    <location>
        <begin position="380"/>
        <end position="516"/>
    </location>
</feature>
<name>A0A1I5IXT1_9PSEU</name>
<dbReference type="Pfam" id="PF02775">
    <property type="entry name" value="TPP_enzyme_C"/>
    <property type="match status" value="1"/>
</dbReference>
<dbReference type="GO" id="GO:0050660">
    <property type="term" value="F:flavin adenine dinucleotide binding"/>
    <property type="evidence" value="ECO:0007669"/>
    <property type="project" value="TreeGrafter"/>
</dbReference>
<dbReference type="STRING" id="112413.SAMN05421854_102774"/>
<gene>
    <name evidence="5" type="ORF">SAMN05421854_102774</name>
</gene>
<dbReference type="InterPro" id="IPR012001">
    <property type="entry name" value="Thiamin_PyroP_enz_TPP-bd_dom"/>
</dbReference>
<reference evidence="5 6" key="1">
    <citation type="submission" date="2016-10" db="EMBL/GenBank/DDBJ databases">
        <authorList>
            <person name="de Groot N.N."/>
        </authorList>
    </citation>
    <scope>NUCLEOTIDE SEQUENCE [LARGE SCALE GENOMIC DNA]</scope>
    <source>
        <strain evidence="5 6">DSM 44637</strain>
    </source>
</reference>
<dbReference type="GO" id="GO:0003984">
    <property type="term" value="F:acetolactate synthase activity"/>
    <property type="evidence" value="ECO:0007669"/>
    <property type="project" value="TreeGrafter"/>
</dbReference>
<dbReference type="SUPFAM" id="SSF52518">
    <property type="entry name" value="Thiamin diphosphate-binding fold (THDP-binding)"/>
    <property type="match status" value="2"/>
</dbReference>
<comment type="similarity">
    <text evidence="1">Belongs to the TPP enzyme family.</text>
</comment>
<proteinExistence type="inferred from homology"/>
<organism evidence="5 6">
    <name type="scientific">Amycolatopsis rubida</name>
    <dbReference type="NCBI Taxonomy" id="112413"/>
    <lineage>
        <taxon>Bacteria</taxon>
        <taxon>Bacillati</taxon>
        <taxon>Actinomycetota</taxon>
        <taxon>Actinomycetes</taxon>
        <taxon>Pseudonocardiales</taxon>
        <taxon>Pseudonocardiaceae</taxon>
        <taxon>Amycolatopsis</taxon>
    </lineage>
</organism>
<dbReference type="NCBIfam" id="NF005760">
    <property type="entry name" value="PRK07586.1"/>
    <property type="match status" value="1"/>
</dbReference>
<keyword evidence="2" id="KW-0786">Thiamine pyrophosphate</keyword>
<dbReference type="AlphaFoldDB" id="A0A1I5IXT1"/>
<evidence type="ECO:0000313" key="6">
    <source>
        <dbReference type="Proteomes" id="UP000199137"/>
    </source>
</evidence>
<dbReference type="GO" id="GO:0030976">
    <property type="term" value="F:thiamine pyrophosphate binding"/>
    <property type="evidence" value="ECO:0007669"/>
    <property type="project" value="InterPro"/>
</dbReference>
<dbReference type="Gene3D" id="3.40.50.970">
    <property type="match status" value="2"/>
</dbReference>
<protein>
    <submittedName>
        <fullName evidence="5">Acetolactate synthase-1/2/3 large subunit</fullName>
    </submittedName>
</protein>
<feature type="domain" description="Thiamine pyrophosphate enzyme N-terminal TPP-binding" evidence="4">
    <location>
        <begin position="8"/>
        <end position="112"/>
    </location>
</feature>
<evidence type="ECO:0000313" key="5">
    <source>
        <dbReference type="EMBL" id="SFO65328.1"/>
    </source>
</evidence>
<dbReference type="InterPro" id="IPR045229">
    <property type="entry name" value="TPP_enz"/>
</dbReference>
<dbReference type="InterPro" id="IPR011766">
    <property type="entry name" value="TPP_enzyme_TPP-bd"/>
</dbReference>
<accession>A0A1I5IXT1</accession>
<evidence type="ECO:0000256" key="1">
    <source>
        <dbReference type="ARBA" id="ARBA00007812"/>
    </source>
</evidence>
<dbReference type="InterPro" id="IPR029035">
    <property type="entry name" value="DHS-like_NAD/FAD-binding_dom"/>
</dbReference>
<dbReference type="InterPro" id="IPR029061">
    <property type="entry name" value="THDP-binding"/>
</dbReference>
<evidence type="ECO:0000259" key="4">
    <source>
        <dbReference type="Pfam" id="PF02776"/>
    </source>
</evidence>
<dbReference type="PANTHER" id="PTHR18968:SF86">
    <property type="entry name" value="ACETOLACTATE SYNTHASE LARGE SUBUNIT ILVX-RELATED"/>
    <property type="match status" value="1"/>
</dbReference>
<dbReference type="PANTHER" id="PTHR18968">
    <property type="entry name" value="THIAMINE PYROPHOSPHATE ENZYMES"/>
    <property type="match status" value="1"/>
</dbReference>
<dbReference type="Pfam" id="PF02776">
    <property type="entry name" value="TPP_enzyme_N"/>
    <property type="match status" value="1"/>
</dbReference>
<dbReference type="Gene3D" id="3.40.50.1220">
    <property type="entry name" value="TPP-binding domain"/>
    <property type="match status" value="1"/>
</dbReference>
<dbReference type="CDD" id="cd07035">
    <property type="entry name" value="TPP_PYR_POX_like"/>
    <property type="match status" value="1"/>
</dbReference>
<evidence type="ECO:0000256" key="2">
    <source>
        <dbReference type="ARBA" id="ARBA00023052"/>
    </source>
</evidence>
<dbReference type="GO" id="GO:0000287">
    <property type="term" value="F:magnesium ion binding"/>
    <property type="evidence" value="ECO:0007669"/>
    <property type="project" value="UniProtKB-ARBA"/>
</dbReference>
<sequence>MSTVSTLNGAQSLIRTLVDSGVDVCFSNPGTSEMHFVAALDSVPEMRGVLALFEGVVTGAADGYARVAGKPAATLLHLGPGLGNGLANLHNARRAHTPVVNVIGDHATYHKQYDAPLESDIDAIAGSLEGWVRRSGHTKDVGADAAAAVAAAQDAPGRVATLILPADASWGEGGETCEPIPPRVPQAVDSTTVQKIADVLRSGEPVALLIGGSACREAGLRAASRIAAATGVKVFAETFPARLELGAGLPNIERLGYLAEQAKYQLDGIKHLIVAGTRAPVSFFAYPGMPSELTPEGADVHVLANVGQDVPAALEAVAALVAADTEPVVREAGRPELPSGPLTVQNWVDVIGALLPENAIIVDEANTSGLMLPAATAGAPRHDVLTLTGGAIGYGMPVAVGAAIAAPRRPVVNLESDGSAMYTISALWTQARENLDVTTVVLNNNAYAILRMELQRVGASGDGPRAKDLLDIGRPDLDFVKIAEGMGVPATRATTAEELAGQFRRAIAEPGPHLIDAAVPPLL</sequence>
<evidence type="ECO:0000259" key="3">
    <source>
        <dbReference type="Pfam" id="PF02775"/>
    </source>
</evidence>
<dbReference type="CDD" id="cd02002">
    <property type="entry name" value="TPP_BFDC"/>
    <property type="match status" value="1"/>
</dbReference>